<protein>
    <submittedName>
        <fullName evidence="1">Uncharacterized protein</fullName>
    </submittedName>
</protein>
<evidence type="ECO:0000313" key="2">
    <source>
        <dbReference type="Proteomes" id="UP000605099"/>
    </source>
</evidence>
<proteinExistence type="predicted"/>
<name>A0ABQ2JQ76_9SPHN</name>
<keyword evidence="2" id="KW-1185">Reference proteome</keyword>
<comment type="caution">
    <text evidence="1">The sequence shown here is derived from an EMBL/GenBank/DDBJ whole genome shotgun (WGS) entry which is preliminary data.</text>
</comment>
<dbReference type="Proteomes" id="UP000605099">
    <property type="component" value="Unassembled WGS sequence"/>
</dbReference>
<dbReference type="EMBL" id="BMLK01000010">
    <property type="protein sequence ID" value="GGN51340.1"/>
    <property type="molecule type" value="Genomic_DNA"/>
</dbReference>
<accession>A0ABQ2JQ76</accession>
<evidence type="ECO:0000313" key="1">
    <source>
        <dbReference type="EMBL" id="GGN51340.1"/>
    </source>
</evidence>
<organism evidence="1 2">
    <name type="scientific">Novosphingobium indicum</name>
    <dbReference type="NCBI Taxonomy" id="462949"/>
    <lineage>
        <taxon>Bacteria</taxon>
        <taxon>Pseudomonadati</taxon>
        <taxon>Pseudomonadota</taxon>
        <taxon>Alphaproteobacteria</taxon>
        <taxon>Sphingomonadales</taxon>
        <taxon>Sphingomonadaceae</taxon>
        <taxon>Novosphingobium</taxon>
    </lineage>
</organism>
<sequence length="97" mass="11222">MQRDHVKLGPFELRPNDDVLVLDPDAAGESTLEYDSDDVQRIERMFEFIDDTEGLCGLTEWLNQSGYQELDIIDFLTLPEYALAREKAWNEVEGLQE</sequence>
<gene>
    <name evidence="1" type="ORF">GCM10011349_23830</name>
</gene>
<reference evidence="2" key="1">
    <citation type="journal article" date="2019" name="Int. J. Syst. Evol. Microbiol.">
        <title>The Global Catalogue of Microorganisms (GCM) 10K type strain sequencing project: providing services to taxonomists for standard genome sequencing and annotation.</title>
        <authorList>
            <consortium name="The Broad Institute Genomics Platform"/>
            <consortium name="The Broad Institute Genome Sequencing Center for Infectious Disease"/>
            <person name="Wu L."/>
            <person name="Ma J."/>
        </authorList>
    </citation>
    <scope>NUCLEOTIDE SEQUENCE [LARGE SCALE GENOMIC DNA]</scope>
    <source>
        <strain evidence="2">CGMCC 1.6784</strain>
    </source>
</reference>